<dbReference type="RefSeq" id="WP_143025705.1">
    <property type="nucleotide sequence ID" value="NZ_FNAH01000014.1"/>
</dbReference>
<keyword evidence="3" id="KW-1185">Reference proteome</keyword>
<feature type="transmembrane region" description="Helical" evidence="1">
    <location>
        <begin position="61"/>
        <end position="79"/>
    </location>
</feature>
<dbReference type="OrthoDB" id="8452010at2"/>
<gene>
    <name evidence="2" type="ORF">SAMN05421538_11437</name>
</gene>
<dbReference type="AlphaFoldDB" id="A0A1G7GQN4"/>
<evidence type="ECO:0000256" key="1">
    <source>
        <dbReference type="SAM" id="Phobius"/>
    </source>
</evidence>
<organism evidence="2 3">
    <name type="scientific">Paracoccus isoporae</name>
    <dbReference type="NCBI Taxonomy" id="591205"/>
    <lineage>
        <taxon>Bacteria</taxon>
        <taxon>Pseudomonadati</taxon>
        <taxon>Pseudomonadota</taxon>
        <taxon>Alphaproteobacteria</taxon>
        <taxon>Rhodobacterales</taxon>
        <taxon>Paracoccaceae</taxon>
        <taxon>Paracoccus</taxon>
    </lineage>
</organism>
<sequence>MIMGSVIVTPRAVQTHRDSYLLAHLSVVSVRRPFLPTALIFSGGGIAFALAFSDLLYLHEIAFLAGGICLALLTGLVVGQIQLLSRDLRGSELSGMVWGSYRHLNRLRREIVRVLQYEGGAT</sequence>
<feature type="transmembrane region" description="Helical" evidence="1">
    <location>
        <begin position="34"/>
        <end position="55"/>
    </location>
</feature>
<name>A0A1G7GQN4_9RHOB</name>
<keyword evidence="1" id="KW-0472">Membrane</keyword>
<reference evidence="2 3" key="1">
    <citation type="submission" date="2016-10" db="EMBL/GenBank/DDBJ databases">
        <authorList>
            <person name="de Groot N.N."/>
        </authorList>
    </citation>
    <scope>NUCLEOTIDE SEQUENCE [LARGE SCALE GENOMIC DNA]</scope>
    <source>
        <strain evidence="2 3">DSM 22220</strain>
    </source>
</reference>
<accession>A0A1G7GQN4</accession>
<dbReference type="STRING" id="591205.SAMN05421538_11437"/>
<keyword evidence="1" id="KW-0812">Transmembrane</keyword>
<dbReference type="EMBL" id="FNAH01000014">
    <property type="protein sequence ID" value="SDE90279.1"/>
    <property type="molecule type" value="Genomic_DNA"/>
</dbReference>
<evidence type="ECO:0000313" key="3">
    <source>
        <dbReference type="Proteomes" id="UP000199344"/>
    </source>
</evidence>
<proteinExistence type="predicted"/>
<dbReference type="Proteomes" id="UP000199344">
    <property type="component" value="Unassembled WGS sequence"/>
</dbReference>
<protein>
    <submittedName>
        <fullName evidence="2">Uncharacterized protein</fullName>
    </submittedName>
</protein>
<keyword evidence="1" id="KW-1133">Transmembrane helix</keyword>
<evidence type="ECO:0000313" key="2">
    <source>
        <dbReference type="EMBL" id="SDE90279.1"/>
    </source>
</evidence>